<organism evidence="4 5">
    <name type="scientific">Pyricularia oryzae</name>
    <name type="common">Rice blast fungus</name>
    <name type="synonym">Magnaporthe oryzae</name>
    <dbReference type="NCBI Taxonomy" id="318829"/>
    <lineage>
        <taxon>Eukaryota</taxon>
        <taxon>Fungi</taxon>
        <taxon>Dikarya</taxon>
        <taxon>Ascomycota</taxon>
        <taxon>Pezizomycotina</taxon>
        <taxon>Sordariomycetes</taxon>
        <taxon>Sordariomycetidae</taxon>
        <taxon>Magnaporthales</taxon>
        <taxon>Pyriculariaceae</taxon>
        <taxon>Pyricularia</taxon>
    </lineage>
</organism>
<dbReference type="GO" id="GO:0005737">
    <property type="term" value="C:cytoplasm"/>
    <property type="evidence" value="ECO:0007669"/>
    <property type="project" value="TreeGrafter"/>
</dbReference>
<evidence type="ECO:0000259" key="3">
    <source>
        <dbReference type="Pfam" id="PF14681"/>
    </source>
</evidence>
<dbReference type="Pfam" id="PF13207">
    <property type="entry name" value="AAA_17"/>
    <property type="match status" value="1"/>
</dbReference>
<evidence type="ECO:0000256" key="2">
    <source>
        <dbReference type="SAM" id="Phobius"/>
    </source>
</evidence>
<dbReference type="InterPro" id="IPR004676">
    <property type="entry name" value="Cd-R_transporter"/>
</dbReference>
<reference evidence="4 5" key="1">
    <citation type="journal article" date="2019" name="Mol. Biol. Evol.">
        <title>Blast fungal genomes show frequent chromosomal changes, gene gains and losses, and effector gene turnover.</title>
        <authorList>
            <person name="Gomez Luciano L.B."/>
            <person name="Jason Tsai I."/>
            <person name="Chuma I."/>
            <person name="Tosa Y."/>
            <person name="Chen Y.H."/>
            <person name="Li J.Y."/>
            <person name="Li M.Y."/>
            <person name="Jade Lu M.Y."/>
            <person name="Nakayashiki H."/>
            <person name="Li W.H."/>
        </authorList>
    </citation>
    <scope>NUCLEOTIDE SEQUENCE [LARGE SCALE GENOMIC DNA]</scope>
    <source>
        <strain evidence="4">MZ5-1-6</strain>
    </source>
</reference>
<feature type="transmembrane region" description="Helical" evidence="2">
    <location>
        <begin position="1158"/>
        <end position="1182"/>
    </location>
</feature>
<sequence>MPPKTTPSPNIIGIYGLPGAGKTTVLSQLRLTGDMSPAYYDYYEGSEVIDSIVDGGLAAFKQLPHADKQRHRATAIRHVGDEARRSGKGAIVAGHFMLPATSGESDDDLDTELQQVCTDADLDTFTHIVYLQADPEAVRRQRAGDQRRARKALPADELGRWQQAEMRGLFELCVDFGIVFAVVVAAEGRTLRRIVDLCAFWSTGEEENVDAALDKVREQVDSARLEQAKTIVVFDADRTLAPYDSGVMFTEEAGADGYLGHQDDKMGGVLKRVFGGPLGYSHRAFQQVSVMLEGLVYRSAHSLELQDLYDATCDLVAGHIGMYQDMIMHLGQLTWSQDILPVVVTCGVRQVWDKVLQRENLRVPVIGGGRAKDGYVVTPEVKAAVVEWLATSGCDGRREVFVYGDSPLDIPMMARADHAFVVVGDEKTRSSTMDAELKKAIRGKIFRKSRNKRFDTHVWQIVMASKITPRPGLPITELEWPQECAVLQKPSRFASLKTSITDLVETTKRRGKELCKIDELESYSYSYYTDSSICNSYRSTGQYTVLNYEPHDDTNIALHVAPSSASKLLSSPMRDASIAGPALQEAHVQAGRYMATHLVSELLGLEEYSIPHVQGVDTVGHRLRDEAATVIVAMMRGGEPMARGVHQVFPLARFLHAKQPTDLDRRDISTSVANILLVDSVVNTGKSIREFVEHIRRFNSYAEIVVVAGVVQSGAIERHGSGAAHLRGVFVGHGDVSMVALRLSENKYTGQGGTDTGNRLFNTTHWAVIVLDNRFQRIFTCNFTVKHVNVWLAQVTVVCCHRAKKKSHVPAGMDFGKAVGTACATFAVTNIDDIFVLVTFFAESSTSKTLTPLRITIGQYVGFTAIIIVSMIGFGAAFLLPTEPIGFLGLLPILLGVWWLSARIFPGGDDDDDDPSLPDDAAGASTRVGIFTIVGIKSILKVASITVINGADNISTYIPLFSQAKGAEVAVYVVTYYILLGVWCLAAFLIMKQRHILRIAQKYASIAVPFLYMGLGIFIIVESECYPWSTERIDDGLAAHPGRIIMGVVTTVVLLCCIGIMLWMRWRKRAQTQPEAEGLEQAASEVGPVASSEQQLAQNGKGESSRPSKVDGTDEALPNRGSPTRAENMLCFGKKKKKDEDEDEKKDSTSSNKYFIDYLIYFLPVFVVIFDALCLAGCVGTSPSIPTLYLVTMVQPPTDINGLELSIGYFGICARPPGGGLTCQLSKNPTPRLLAEKLGLDNSEATLIRLETAKSIQDKVFVPIFAAAAGGFLIGLLNLSFLWLELWWSKKQAAKKTTKKKTTKKSDDDYIGYGRPAASAKKAGGQKGDQNGPTEQTLRGKRTAYMTRRGALGLLWGSTALTVMVAMSTSMVVVALEAADPAMQRGGHVEGLQWAAAVLQAIFVVRVAFVNRRRGAQNVQQDAEAGPAAAGSATTAKAKAGSQPNYSTARSAQDRGRSPQGPGARQPYPDQD</sequence>
<feature type="region of interest" description="Disordered" evidence="1">
    <location>
        <begin position="1418"/>
        <end position="1472"/>
    </location>
</feature>
<dbReference type="CDD" id="cd06223">
    <property type="entry name" value="PRTases_typeI"/>
    <property type="match status" value="1"/>
</dbReference>
<dbReference type="SUPFAM" id="SSF56784">
    <property type="entry name" value="HAD-like"/>
    <property type="match status" value="1"/>
</dbReference>
<feature type="compositionally biased region" description="Low complexity" evidence="1">
    <location>
        <begin position="1428"/>
        <end position="1442"/>
    </location>
</feature>
<evidence type="ECO:0000313" key="4">
    <source>
        <dbReference type="EMBL" id="QBZ53673.1"/>
    </source>
</evidence>
<dbReference type="GO" id="GO:0036424">
    <property type="term" value="F:L-phosphoserine phosphatase activity"/>
    <property type="evidence" value="ECO:0007669"/>
    <property type="project" value="TreeGrafter"/>
</dbReference>
<feature type="compositionally biased region" description="Basic and acidic residues" evidence="1">
    <location>
        <begin position="1103"/>
        <end position="1112"/>
    </location>
</feature>
<dbReference type="Gene3D" id="3.40.50.300">
    <property type="entry name" value="P-loop containing nucleotide triphosphate hydrolases"/>
    <property type="match status" value="1"/>
</dbReference>
<dbReference type="InterPro" id="IPR000836">
    <property type="entry name" value="PRTase_dom"/>
</dbReference>
<dbReference type="Pfam" id="PF03596">
    <property type="entry name" value="Cad"/>
    <property type="match status" value="1"/>
</dbReference>
<dbReference type="InterPro" id="IPR036412">
    <property type="entry name" value="HAD-like_sf"/>
</dbReference>
<feature type="transmembrane region" description="Helical" evidence="2">
    <location>
        <begin position="1260"/>
        <end position="1284"/>
    </location>
</feature>
<feature type="transmembrane region" description="Helical" evidence="2">
    <location>
        <begin position="860"/>
        <end position="880"/>
    </location>
</feature>
<dbReference type="InterPro" id="IPR029057">
    <property type="entry name" value="PRTase-like"/>
</dbReference>
<dbReference type="Pfam" id="PF12710">
    <property type="entry name" value="HAD"/>
    <property type="match status" value="1"/>
</dbReference>
<dbReference type="SUPFAM" id="SSF52540">
    <property type="entry name" value="P-loop containing nucleoside triphosphate hydrolases"/>
    <property type="match status" value="1"/>
</dbReference>
<evidence type="ECO:0000256" key="1">
    <source>
        <dbReference type="SAM" id="MobiDB-lite"/>
    </source>
</evidence>
<feature type="transmembrane region" description="Helical" evidence="2">
    <location>
        <begin position="1041"/>
        <end position="1063"/>
    </location>
</feature>
<feature type="domain" description="Phosphoribosyltransferase" evidence="3">
    <location>
        <begin position="564"/>
        <end position="763"/>
    </location>
</feature>
<dbReference type="EMBL" id="CP034204">
    <property type="protein sequence ID" value="QBZ53673.1"/>
    <property type="molecule type" value="Genomic_DNA"/>
</dbReference>
<feature type="transmembrane region" description="Helical" evidence="2">
    <location>
        <begin position="887"/>
        <end position="905"/>
    </location>
</feature>
<feature type="region of interest" description="Disordered" evidence="1">
    <location>
        <begin position="1317"/>
        <end position="1341"/>
    </location>
</feature>
<dbReference type="InterPro" id="IPR027417">
    <property type="entry name" value="P-loop_NTPase"/>
</dbReference>
<dbReference type="PANTHER" id="PTHR43344:SF20">
    <property type="entry name" value="URACIL PHOSPHORIBOSYLTRANSFERASE"/>
    <property type="match status" value="1"/>
</dbReference>
<protein>
    <recommendedName>
        <fullName evidence="3">Phosphoribosyltransferase domain-containing protein</fullName>
    </recommendedName>
</protein>
<dbReference type="Gene3D" id="3.40.50.1000">
    <property type="entry name" value="HAD superfamily/HAD-like"/>
    <property type="match status" value="1"/>
</dbReference>
<feature type="transmembrane region" description="Helical" evidence="2">
    <location>
        <begin position="969"/>
        <end position="991"/>
    </location>
</feature>
<proteinExistence type="predicted"/>
<feature type="compositionally biased region" description="Polar residues" evidence="1">
    <location>
        <begin position="1091"/>
        <end position="1102"/>
    </location>
</feature>
<dbReference type="Gene3D" id="3.40.50.2020">
    <property type="match status" value="1"/>
</dbReference>
<dbReference type="GO" id="GO:0000287">
    <property type="term" value="F:magnesium ion binding"/>
    <property type="evidence" value="ECO:0007669"/>
    <property type="project" value="TreeGrafter"/>
</dbReference>
<keyword evidence="2" id="KW-0812">Transmembrane</keyword>
<accession>A0A4P7MUB0</accession>
<feature type="transmembrane region" description="Helical" evidence="2">
    <location>
        <begin position="1391"/>
        <end position="1409"/>
    </location>
</feature>
<dbReference type="GO" id="GO:0006564">
    <property type="term" value="P:L-serine biosynthetic process"/>
    <property type="evidence" value="ECO:0007669"/>
    <property type="project" value="TreeGrafter"/>
</dbReference>
<keyword evidence="2" id="KW-0472">Membrane</keyword>
<feature type="transmembrane region" description="Helical" evidence="2">
    <location>
        <begin position="1351"/>
        <end position="1376"/>
    </location>
</feature>
<gene>
    <name evidence="4" type="ORF">PoMZ_09361</name>
</gene>
<dbReference type="InterPro" id="IPR023214">
    <property type="entry name" value="HAD_sf"/>
</dbReference>
<dbReference type="PANTHER" id="PTHR43344">
    <property type="entry name" value="PHOSPHOSERINE PHOSPHATASE"/>
    <property type="match status" value="1"/>
</dbReference>
<dbReference type="InterPro" id="IPR050582">
    <property type="entry name" value="HAD-like_SerB"/>
</dbReference>
<feature type="region of interest" description="Disordered" evidence="1">
    <location>
        <begin position="1081"/>
        <end position="1148"/>
    </location>
</feature>
<feature type="transmembrane region" description="Helical" evidence="2">
    <location>
        <begin position="1003"/>
        <end position="1021"/>
    </location>
</feature>
<evidence type="ECO:0000313" key="5">
    <source>
        <dbReference type="Proteomes" id="UP000294847"/>
    </source>
</evidence>
<name>A0A4P7MUB0_PYROR</name>
<dbReference type="Pfam" id="PF14681">
    <property type="entry name" value="UPRTase"/>
    <property type="match status" value="1"/>
</dbReference>
<dbReference type="SUPFAM" id="SSF53271">
    <property type="entry name" value="PRTase-like"/>
    <property type="match status" value="1"/>
</dbReference>
<dbReference type="Proteomes" id="UP000294847">
    <property type="component" value="Chromosome 1"/>
</dbReference>
<keyword evidence="2" id="KW-1133">Transmembrane helix</keyword>